<keyword evidence="3" id="KW-1185">Reference proteome</keyword>
<comment type="caution">
    <text evidence="2">The sequence shown here is derived from an EMBL/GenBank/DDBJ whole genome shotgun (WGS) entry which is preliminary data.</text>
</comment>
<evidence type="ECO:0000313" key="3">
    <source>
        <dbReference type="Proteomes" id="UP000095759"/>
    </source>
</evidence>
<feature type="region of interest" description="Disordered" evidence="1">
    <location>
        <begin position="214"/>
        <end position="250"/>
    </location>
</feature>
<accession>A0A1E5NYX0</accession>
<protein>
    <submittedName>
        <fullName evidence="2">Uncharacterized protein</fullName>
    </submittedName>
</protein>
<dbReference type="AlphaFoldDB" id="A0A1E5NYX0"/>
<sequence length="272" mass="29819">MTSPVEDLLSRARLNHRPYTQTEIDAAEARLAARVSGAPAAAPPPATAAPVEERSAARDLRTLCETVVTHTGALSDLKRFFAQALPEPSGARVLGCLLQMSHREESARFWWQYAAGAGDTAATYCLYLHHRALGEHGEADWWHTQTTDTTTDPEDINIPAALRILRNLKTGTRPVPDPVTAVLDYVPVAVAFVDDDLDLPLPDPDFPERIQALTATDTTTTHAEDNSDTLPERTFPRPPSPPGRRLTDREERLRTLLTELVSRCGATPGKPH</sequence>
<dbReference type="Proteomes" id="UP000095759">
    <property type="component" value="Unassembled WGS sequence"/>
</dbReference>
<evidence type="ECO:0000256" key="1">
    <source>
        <dbReference type="SAM" id="MobiDB-lite"/>
    </source>
</evidence>
<evidence type="ECO:0000313" key="2">
    <source>
        <dbReference type="EMBL" id="OEJ21513.1"/>
    </source>
</evidence>
<dbReference type="RefSeq" id="WP_069936146.1">
    <property type="nucleotide sequence ID" value="NZ_MEHJ01000002.1"/>
</dbReference>
<dbReference type="EMBL" id="MEHJ01000002">
    <property type="protein sequence ID" value="OEJ21513.1"/>
    <property type="molecule type" value="Genomic_DNA"/>
</dbReference>
<proteinExistence type="predicted"/>
<feature type="compositionally biased region" description="Basic and acidic residues" evidence="1">
    <location>
        <begin position="222"/>
        <end position="235"/>
    </location>
</feature>
<name>A0A1E5NYX0_9ACTN</name>
<reference evidence="2 3" key="1">
    <citation type="submission" date="2016-08" db="EMBL/GenBank/DDBJ databases">
        <title>Complete genome sequence of Streptomyces agglomeratus strain 6-3-2, a novel anti-MRSA actinomycete isolated from Wuli of Tebit, China.</title>
        <authorList>
            <person name="Chen X."/>
        </authorList>
    </citation>
    <scope>NUCLEOTIDE SEQUENCE [LARGE SCALE GENOMIC DNA]</scope>
    <source>
        <strain evidence="2 3">6-3-2</strain>
    </source>
</reference>
<gene>
    <name evidence="2" type="ORF">AS594_38875</name>
</gene>
<organism evidence="2 3">
    <name type="scientific">Streptomyces agglomeratus</name>
    <dbReference type="NCBI Taxonomy" id="285458"/>
    <lineage>
        <taxon>Bacteria</taxon>
        <taxon>Bacillati</taxon>
        <taxon>Actinomycetota</taxon>
        <taxon>Actinomycetes</taxon>
        <taxon>Kitasatosporales</taxon>
        <taxon>Streptomycetaceae</taxon>
        <taxon>Streptomyces</taxon>
    </lineage>
</organism>